<dbReference type="OrthoDB" id="18740at2759"/>
<dbReference type="InterPro" id="IPR036872">
    <property type="entry name" value="CH_dom_sf"/>
</dbReference>
<feature type="coiled-coil region" evidence="12">
    <location>
        <begin position="1488"/>
        <end position="1515"/>
    </location>
</feature>
<dbReference type="FunFam" id="2.30.30.40:FF:000011">
    <property type="entry name" value="Microtubule-actin cross-linking factor 1"/>
    <property type="match status" value="1"/>
</dbReference>
<dbReference type="Pfam" id="PF00681">
    <property type="entry name" value="Plectin"/>
    <property type="match status" value="5"/>
</dbReference>
<feature type="coiled-coil region" evidence="12">
    <location>
        <begin position="1580"/>
        <end position="1617"/>
    </location>
</feature>
<dbReference type="Pfam" id="PF21020">
    <property type="entry name" value="Spectrin_4"/>
    <property type="match status" value="1"/>
</dbReference>
<dbReference type="Gene3D" id="2.30.30.40">
    <property type="entry name" value="SH3 Domains"/>
    <property type="match status" value="1"/>
</dbReference>
<dbReference type="FunFam" id="1.10.418.10:FF:000002">
    <property type="entry name" value="Microtubule-actin cross-linking factor 1"/>
    <property type="match status" value="1"/>
</dbReference>
<evidence type="ECO:0000256" key="6">
    <source>
        <dbReference type="ARBA" id="ARBA00022701"/>
    </source>
</evidence>
<dbReference type="FunFam" id="1.20.58.60:FF:000010">
    <property type="entry name" value="plectin isoform X2"/>
    <property type="match status" value="1"/>
</dbReference>
<dbReference type="SMART" id="SM00150">
    <property type="entry name" value="SPEC"/>
    <property type="match status" value="3"/>
</dbReference>
<dbReference type="Gene3D" id="1.20.58.60">
    <property type="match status" value="5"/>
</dbReference>
<dbReference type="GO" id="GO:0005198">
    <property type="term" value="F:structural molecule activity"/>
    <property type="evidence" value="ECO:0007669"/>
    <property type="project" value="TreeGrafter"/>
</dbReference>
<dbReference type="PANTHER" id="PTHR23169:SF24">
    <property type="entry name" value="DYSTONIN"/>
    <property type="match status" value="1"/>
</dbReference>
<dbReference type="GO" id="GO:0045104">
    <property type="term" value="P:intermediate filament cytoskeleton organization"/>
    <property type="evidence" value="ECO:0007669"/>
    <property type="project" value="InterPro"/>
</dbReference>
<dbReference type="SMART" id="SM00033">
    <property type="entry name" value="CH"/>
    <property type="match status" value="2"/>
</dbReference>
<evidence type="ECO:0000256" key="4">
    <source>
        <dbReference type="ARBA" id="ARBA00022490"/>
    </source>
</evidence>
<dbReference type="SUPFAM" id="SSF47576">
    <property type="entry name" value="Calponin-homology domain, CH-domain"/>
    <property type="match status" value="1"/>
</dbReference>
<dbReference type="InterPro" id="IPR035915">
    <property type="entry name" value="Plakin_repeat_sf"/>
</dbReference>
<dbReference type="InterPro" id="IPR043197">
    <property type="entry name" value="Plakin"/>
</dbReference>
<dbReference type="InterPro" id="IPR041615">
    <property type="entry name" value="Desmoplakin_SH3"/>
</dbReference>
<evidence type="ECO:0000256" key="7">
    <source>
        <dbReference type="ARBA" id="ARBA00022737"/>
    </source>
</evidence>
<evidence type="ECO:0000256" key="2">
    <source>
        <dbReference type="ARBA" id="ARBA00004316"/>
    </source>
</evidence>
<evidence type="ECO:0000256" key="1">
    <source>
        <dbReference type="ARBA" id="ARBA00004245"/>
    </source>
</evidence>
<dbReference type="FunFam" id="1.10.418.10:FF:000017">
    <property type="entry name" value="Microtubule-actin cross-linking factor 1"/>
    <property type="match status" value="1"/>
</dbReference>
<dbReference type="PROSITE" id="PS50002">
    <property type="entry name" value="SH3"/>
    <property type="match status" value="1"/>
</dbReference>
<dbReference type="InterPro" id="IPR041573">
    <property type="entry name" value="Desmoplakin_Spectrin-like"/>
</dbReference>
<evidence type="ECO:0000256" key="5">
    <source>
        <dbReference type="ARBA" id="ARBA00022553"/>
    </source>
</evidence>
<name>A0A8J4UCW5_CLAMG</name>
<protein>
    <submittedName>
        <fullName evidence="16">Dystonin isoform X8</fullName>
    </submittedName>
</protein>
<dbReference type="SUPFAM" id="SSF75399">
    <property type="entry name" value="Plakin repeat"/>
    <property type="match status" value="3"/>
</dbReference>
<dbReference type="Pfam" id="PF21097">
    <property type="entry name" value="SR_plectin_7"/>
    <property type="match status" value="1"/>
</dbReference>
<dbReference type="Pfam" id="PF00435">
    <property type="entry name" value="Spectrin"/>
    <property type="match status" value="2"/>
</dbReference>
<dbReference type="Proteomes" id="UP000727407">
    <property type="component" value="Unassembled WGS sequence"/>
</dbReference>
<evidence type="ECO:0000256" key="8">
    <source>
        <dbReference type="ARBA" id="ARBA00023203"/>
    </source>
</evidence>
<feature type="non-terminal residue" evidence="16">
    <location>
        <position position="3543"/>
    </location>
</feature>
<keyword evidence="4" id="KW-0963">Cytoplasm</keyword>
<dbReference type="GO" id="GO:0005882">
    <property type="term" value="C:intermediate filament"/>
    <property type="evidence" value="ECO:0007669"/>
    <property type="project" value="TreeGrafter"/>
</dbReference>
<dbReference type="Gene3D" id="1.10.418.10">
    <property type="entry name" value="Calponin-like domain"/>
    <property type="match status" value="2"/>
</dbReference>
<dbReference type="InterPro" id="IPR002017">
    <property type="entry name" value="Spectrin_repeat"/>
</dbReference>
<dbReference type="FunFam" id="1.20.58.60:FF:000009">
    <property type="entry name" value="dystonin isoform X1"/>
    <property type="match status" value="1"/>
</dbReference>
<accession>A0A8J4UCW5</accession>
<dbReference type="GO" id="GO:0016020">
    <property type="term" value="C:membrane"/>
    <property type="evidence" value="ECO:0007669"/>
    <property type="project" value="TreeGrafter"/>
</dbReference>
<keyword evidence="6" id="KW-0493">Microtubule</keyword>
<feature type="domain" description="Calponin-homology (CH)" evidence="15">
    <location>
        <begin position="97"/>
        <end position="200"/>
    </location>
</feature>
<feature type="domain" description="Calponin-homology (CH)" evidence="15">
    <location>
        <begin position="213"/>
        <end position="317"/>
    </location>
</feature>
<dbReference type="Gene3D" id="1.20.58.1060">
    <property type="match status" value="1"/>
</dbReference>
<evidence type="ECO:0000259" key="15">
    <source>
        <dbReference type="PROSITE" id="PS50021"/>
    </source>
</evidence>
<evidence type="ECO:0000313" key="16">
    <source>
        <dbReference type="EMBL" id="KAF5905003.1"/>
    </source>
</evidence>
<feature type="compositionally biased region" description="Basic and acidic residues" evidence="13">
    <location>
        <begin position="1533"/>
        <end position="1543"/>
    </location>
</feature>
<feature type="coiled-coil region" evidence="12">
    <location>
        <begin position="1176"/>
        <end position="1206"/>
    </location>
</feature>
<gene>
    <name evidence="16" type="primary">dst</name>
    <name evidence="16" type="ORF">DAT39_005227</name>
</gene>
<dbReference type="GO" id="GO:0005874">
    <property type="term" value="C:microtubule"/>
    <property type="evidence" value="ECO:0007669"/>
    <property type="project" value="UniProtKB-KW"/>
</dbReference>
<keyword evidence="12" id="KW-0175">Coiled coil</keyword>
<dbReference type="PROSITE" id="PS00019">
    <property type="entry name" value="ACTININ_1"/>
    <property type="match status" value="1"/>
</dbReference>
<keyword evidence="5" id="KW-0597">Phosphoprotein</keyword>
<feature type="coiled-coil region" evidence="12">
    <location>
        <begin position="811"/>
        <end position="838"/>
    </location>
</feature>
<feature type="region of interest" description="Disordered" evidence="13">
    <location>
        <begin position="3218"/>
        <end position="3239"/>
    </location>
</feature>
<dbReference type="PROSITE" id="PS50021">
    <property type="entry name" value="CH"/>
    <property type="match status" value="2"/>
</dbReference>
<comment type="caution">
    <text evidence="16">The sequence shown here is derived from an EMBL/GenBank/DDBJ whole genome shotgun (WGS) entry which is preliminary data.</text>
</comment>
<dbReference type="GO" id="GO:0003779">
    <property type="term" value="F:actin binding"/>
    <property type="evidence" value="ECO:0007669"/>
    <property type="project" value="UniProtKB-KW"/>
</dbReference>
<feature type="coiled-coil region" evidence="12">
    <location>
        <begin position="1331"/>
        <end position="1358"/>
    </location>
</feature>
<keyword evidence="3 11" id="KW-0728">SH3 domain</keyword>
<dbReference type="Pfam" id="PF00307">
    <property type="entry name" value="CH"/>
    <property type="match status" value="2"/>
</dbReference>
<dbReference type="PANTHER" id="PTHR23169">
    <property type="entry name" value="ENVOPLAKIN"/>
    <property type="match status" value="1"/>
</dbReference>
<keyword evidence="9" id="KW-0206">Cytoskeleton</keyword>
<evidence type="ECO:0000256" key="11">
    <source>
        <dbReference type="PROSITE-ProRule" id="PRU00192"/>
    </source>
</evidence>
<dbReference type="CDD" id="cd21236">
    <property type="entry name" value="CH_DYST_rpt1"/>
    <property type="match status" value="1"/>
</dbReference>
<evidence type="ECO:0000256" key="13">
    <source>
        <dbReference type="SAM" id="MobiDB-lite"/>
    </source>
</evidence>
<feature type="region of interest" description="Disordered" evidence="13">
    <location>
        <begin position="1533"/>
        <end position="1553"/>
    </location>
</feature>
<sequence length="3543" mass="396544">MTSLSLQYSKEKSEQMAQEPGSSGSGNASLRCSMSSSVDFSDEDDYSVRSGCVSPAPGDTLPWNLPRHERSKRKIHGGTVLDPAERAVLRIADERDRVQKKTFTKWINQHLFKVRKHINDLYEDLRDGHNLISLLEVLSGDKLPREKGRMRFHRLQNVQIALDYLKRRQVKLVNIRNDDITDGNPKLTLGLIWTIILHFQISDIHVTGESEDMTAKERLLLWSQQMTEGYVGVRCDNFTTSWKDGRLFNAIIHKHRPDLVDMSKVSTQTSRSNLEQAFNVAEQLGVARLLDPEDVDVTSPDEKSVITYVSTLYDVFPKVPEGLEGISANDVDVKWVEYQNMINYLNQWIKHNVSVMSDRNFPSNPVELKALYLQYLHFKESEIPLKENEKTKIKHLYKMLEVWIEFGRIHLPEGYHPNDVEKEWGKLIVAMLEREKSLRPEVDRLEMLQQIADRVKRDCVAGEDKLSLARASLQSDIKRFESGIQLQNEPEIAGYLLECENLLRQQVVDIQILLDGKFYLADQLVQRVSKLRDDLLTLRTECSSVYSKGRSLSTEQTKMMISGITQSLNSGFSQNLNMGLSPALTPGSALSSSFTPAMTPVLTPAVTPGLTPALTPAMTPGLTPGLIPGLQPALRVVGGSMEPGVLQHMKHMQIRKPMLKASLVDPSLSEEEVNMKFVQDLLNWVDEMQVQLDQGEWGSDLPSVESHLENHRNVHKAIEDFQMSIKEAKMSEIQMTHPLKQSYSDKLDLLESQYGRLLNFSKERQKHLESLHSFVSHATQELIWLNEKEEEEVAFDWSDRNSSISRKKDYHADLMRELDEKEGAIKSVQDQADILLQQNHPARLTIEAYKAAMQTQWSWILQLCYCVEQHLKENVTYIEFFNDAKESMDYLKSLQDSITRKYGCDRTSSLHRLEDLIQESMEEKEQLLQYRTTVAGLVGRAKSVVQLKPRNPENPVRTSLPVKAICDYRQIEITIYKDDECVLANNSHRAKWKVISPSGNEAMVPSVCFTVPPPNKEAAEMASRIEQLYQKVLALWHRSHVNMKSVVSWHYLMMDIRNIRKSTVASIKTTLPGEHQQVLSSLQSHFEEFLEDSEESEVFTVADCTQLEREVLGSKEYYEELLKSAEREEHEESVYNLFISEVRNFRMRVEAHEEQLIRQIRSPLERDEPKAIMQRIIDQERKKAELDRLNEDLEVLRDKCEVFLRQAANSPSVPTLSSELNVLTQSMAQVYSMCSIYLEKLKTVSLVVKHSQGAEALVKLYEGKLCEEDSVNGDIRSIDAVMSTLKQWRSEIDERRDVFHDLEDELQKARSISDRMFKTHNERDFDLDWHKEKAEQLVERWRNVHSQIENRLRDLESMSKSLKYYKDAYSNLDEWSKEMETNQLKTQENQPEDSKALAELLNQQKVLVAEIERKQSKIDECQKYSEQYSAGVKDYELQLMTYRAMVDSQHKSPVKRRRMQSSSDTIQQEFMDLRTRYTALVTLMTQYVKFASETLKRAEEDEKSVEEERKEHGAKVSKLLNWMSDVKLDVNKNGKAVSDDKGSTESSNKSQIPMEEVLSKKEQITEALRSTKAILTKHSDKMSEEEKREANEQLQLLEQASSELSQMSDNQTRAAEQECEVIEGILDVEKGAVLSVCRAVQNGLLDHCTGLNLLEAQLITSELILPELHMCLDLEDAFKHNLVDEPMYKQLQDLNEAHTHVQSPRYAFEPLPAVAAVKDGAISERLAVKIIEIQLATGGLRVTHTGESLSLERAFEFGLIPQSLYVQILQRQNTWKDLIDPNTAEKVSLIQLVQRSVVHEETGLRLMAVKSGSVAFRSGSEVSILRAMHEGLIDQETTLRLLSAQLFAGGIVDPRTNCKLTVEEAVSEGLIDQDTATAILSHQAQHGGIVNPKSGARMTVDEAVQCDLISSRSALLVLERHKCFMGLLWPHSGEILSVSMSIQHEIMTEKLARELLSNRYKTAAFYIPENSEVLDIDTAAQNGFINACTVDFLKTIEIPDMLPDLDNLNDRFSSWLVMRELQIDGSREESEVNEPSVNAPSSSEAKQLFVSFLMMNSYMDPKSGRRLLIFDRQINKMAKVLLEMSSVDEHFPDDAQCYTHTGELAVLHIDEPLPETAEASISEVSTEGGHCIKTSTIESDSCVTGASERFSVATESTPYEVSVFEIKTNESAHEDSELTDPYTKTNDMLNSLVQTSIGEHISLKLNPEVVNQTILLSDVRNNASLNHGESSVQAKNNDSVVLCSKKAKTLDLLTESTHCEGVYDNKLDRDQVLSLLSEVREGGILDVASGKRYNLDDAFAKGLIDGETVLEVLGLQLGMHSVKRNNTATMSILKQAVSLSYISSQLALKIIQQQNLHSGFCDSSGKSISARETWETGLSTDDIGRFVFDLEGAQEDTAELVEECVCSVSKAKTVHDNKADSDEISAVKCPSTENDINRSEEFSCLSQNNSQQMNSTLDSSVILNTISNEEIIAEAFGGRSSSRENLLATSAQVDSMLQLKTLGDDTITRQEKYNVETLAVDFTEKSPSTENTGMLTEELTNLNQMTRCFDSSLILNTVSYKDISAESTENANKTPDEVINLSKRSTELTNTLDSSFTLKIYSDEKIVPEDSGETLQCPSTEHGLMRKTESSALLTDLTQFTSSSSSSLKTVTSQEITDEDFFEKCQNTENEGKQIDKASNLLATQSAKMATSLDTSHDSEKCNTDGNVIHLSTNSKQTSIGLESPFLLKTASDAEITALERESFEIPAVDFSKNRQSIDSAVNITEEGTHPSVNSKQIISSSDLTLNTVSDEITTEQSPSTEDAIKRTNENIDLLTVLTELTSNLYTSTTMKTVFDKITADSTENKLDTSEDEIHPLTNTSRMPSCLDSSLLLATVSDDVTAEEKYTSTEIEIKRPDQSNVPFTNTAQMTNSLNTLLLSPLSDESADEKCPGGENTVKSTPTSTQIASMLDSSFNLKTVSDDQITPEGLGKKCHSTGYEMKISKDLKSYEIPTEKIPITENASTEERTEKDTPAFTLKTVSEEITEATFGGKSPSTDNLFKTTEKTPLSTNLTKMASSLDSSFTLKTDKYEIHANDLSEKHSSTENTLDRTEETTDLINTIKTPHIIYGLDSLSTLKTDNTENPVLNCLNTENAQKQTDEASSLLTLSQMPSSLNSSLTLETERHKEDAFGKEYPCTENAVNRTEQASTLLTTSAQLNSSLDSSLILEIVSEETIEDSFGHECPSTENAGRTSEETSSLPTLTQMTCSLDSSHASLINSEEDLSKKCPSAENSVSRTEQVSPLLTTSPQLNSNLDPSLILETGSEETIKDAFGHECPSTENAMNGTEQASPLLMTSAQMKSSLDSSLTLETVGDAFGHECPGTENAVNRTEEVSSLLTASAQLNNSLALETFSEETIEDAFGHECSSTENAGRTSEETYLLSTLTQVSCSLNSSQASLINSDEDLSKKCPSAENSVSRTEQVSPLLTTSAQLNSSLDPSLTLEIVSEETIEDAFGRECPSTENAMNGTEQASPLLMTSAQMKSSLDSSLTLETVGDDFCPEYP</sequence>
<reference evidence="16" key="1">
    <citation type="submission" date="2020-07" db="EMBL/GenBank/DDBJ databases">
        <title>Clarias magur genome sequencing, assembly and annotation.</title>
        <authorList>
            <person name="Kushwaha B."/>
            <person name="Kumar R."/>
            <person name="Das P."/>
            <person name="Joshi C.G."/>
            <person name="Kumar D."/>
            <person name="Nagpure N.S."/>
            <person name="Pandey M."/>
            <person name="Agarwal S."/>
            <person name="Srivastava S."/>
            <person name="Singh M."/>
            <person name="Sahoo L."/>
            <person name="Jayasankar P."/>
            <person name="Meher P.K."/>
            <person name="Koringa P.G."/>
            <person name="Iquebal M.A."/>
            <person name="Das S.P."/>
            <person name="Bit A."/>
            <person name="Patnaik S."/>
            <person name="Patel N."/>
            <person name="Shah T.M."/>
            <person name="Hinsu A."/>
            <person name="Jena J.K."/>
        </authorList>
    </citation>
    <scope>NUCLEOTIDE SEQUENCE</scope>
    <source>
        <strain evidence="16">CIFAMagur01</strain>
        <tissue evidence="16">Testis</tissue>
    </source>
</reference>
<evidence type="ECO:0000256" key="10">
    <source>
        <dbReference type="ARBA" id="ARBA00023273"/>
    </source>
</evidence>
<dbReference type="InterPro" id="IPR001589">
    <property type="entry name" value="Actinin_actin-bd_CS"/>
</dbReference>
<dbReference type="GO" id="GO:0042995">
    <property type="term" value="C:cell projection"/>
    <property type="evidence" value="ECO:0007669"/>
    <property type="project" value="UniProtKB-SubCell"/>
</dbReference>
<dbReference type="InterPro" id="IPR001715">
    <property type="entry name" value="CH_dom"/>
</dbReference>
<comment type="subcellular location">
    <subcellularLocation>
        <location evidence="2">Cell projection</location>
    </subcellularLocation>
    <subcellularLocation>
        <location evidence="1">Cytoplasm</location>
        <location evidence="1">Cytoskeleton</location>
    </subcellularLocation>
</comment>
<dbReference type="InterPro" id="IPR001101">
    <property type="entry name" value="Plectin_repeat"/>
</dbReference>
<dbReference type="InterPro" id="IPR049538">
    <property type="entry name" value="PCN-like_spectrin-like_rpt"/>
</dbReference>
<dbReference type="GO" id="GO:0042060">
    <property type="term" value="P:wound healing"/>
    <property type="evidence" value="ECO:0007669"/>
    <property type="project" value="TreeGrafter"/>
</dbReference>
<dbReference type="GO" id="GO:0005737">
    <property type="term" value="C:cytoplasm"/>
    <property type="evidence" value="ECO:0007669"/>
    <property type="project" value="TreeGrafter"/>
</dbReference>
<dbReference type="InterPro" id="IPR001452">
    <property type="entry name" value="SH3_domain"/>
</dbReference>
<feature type="region of interest" description="Disordered" evidence="13">
    <location>
        <begin position="2923"/>
        <end position="2943"/>
    </location>
</feature>
<dbReference type="SMART" id="SM00250">
    <property type="entry name" value="PLEC"/>
    <property type="match status" value="9"/>
</dbReference>
<organism evidence="16 17">
    <name type="scientific">Clarias magur</name>
    <name type="common">Asian catfish</name>
    <name type="synonym">Macropteronotus magur</name>
    <dbReference type="NCBI Taxonomy" id="1594786"/>
    <lineage>
        <taxon>Eukaryota</taxon>
        <taxon>Metazoa</taxon>
        <taxon>Chordata</taxon>
        <taxon>Craniata</taxon>
        <taxon>Vertebrata</taxon>
        <taxon>Euteleostomi</taxon>
        <taxon>Actinopterygii</taxon>
        <taxon>Neopterygii</taxon>
        <taxon>Teleostei</taxon>
        <taxon>Ostariophysi</taxon>
        <taxon>Siluriformes</taxon>
        <taxon>Clariidae</taxon>
        <taxon>Clarias</taxon>
    </lineage>
</organism>
<evidence type="ECO:0000256" key="12">
    <source>
        <dbReference type="SAM" id="Coils"/>
    </source>
</evidence>
<dbReference type="Pfam" id="PF18373">
    <property type="entry name" value="Spectrin_2"/>
    <property type="match status" value="1"/>
</dbReference>
<keyword evidence="7" id="KW-0677">Repeat</keyword>
<dbReference type="Gene3D" id="3.90.1290.10">
    <property type="entry name" value="Plakin repeat"/>
    <property type="match status" value="4"/>
</dbReference>
<dbReference type="CDD" id="cd00176">
    <property type="entry name" value="SPEC"/>
    <property type="match status" value="2"/>
</dbReference>
<evidence type="ECO:0000256" key="3">
    <source>
        <dbReference type="ARBA" id="ARBA00022443"/>
    </source>
</evidence>
<dbReference type="Pfam" id="PF17902">
    <property type="entry name" value="SH3_10"/>
    <property type="match status" value="1"/>
</dbReference>
<keyword evidence="10" id="KW-0966">Cell projection</keyword>
<keyword evidence="17" id="KW-1185">Reference proteome</keyword>
<feature type="compositionally biased region" description="Polar residues" evidence="13">
    <location>
        <begin position="20"/>
        <end position="39"/>
    </location>
</feature>
<keyword evidence="8" id="KW-0009">Actin-binding</keyword>
<dbReference type="EMBL" id="QNUK01000049">
    <property type="protein sequence ID" value="KAF5905003.1"/>
    <property type="molecule type" value="Genomic_DNA"/>
</dbReference>
<feature type="domain" description="SH3" evidence="14">
    <location>
        <begin position="957"/>
        <end position="1014"/>
    </location>
</feature>
<evidence type="ECO:0000313" key="17">
    <source>
        <dbReference type="Proteomes" id="UP000727407"/>
    </source>
</evidence>
<dbReference type="Pfam" id="PF21019">
    <property type="entry name" value="Spectrin_3"/>
    <property type="match status" value="1"/>
</dbReference>
<feature type="region of interest" description="Disordered" evidence="13">
    <location>
        <begin position="1"/>
        <end position="69"/>
    </location>
</feature>
<proteinExistence type="predicted"/>
<evidence type="ECO:0000259" key="14">
    <source>
        <dbReference type="PROSITE" id="PS50002"/>
    </source>
</evidence>
<dbReference type="PROSITE" id="PS00020">
    <property type="entry name" value="ACTININ_2"/>
    <property type="match status" value="1"/>
</dbReference>
<dbReference type="InterPro" id="IPR018159">
    <property type="entry name" value="Spectrin/alpha-actinin"/>
</dbReference>
<evidence type="ECO:0000256" key="9">
    <source>
        <dbReference type="ARBA" id="ARBA00023212"/>
    </source>
</evidence>
<dbReference type="SUPFAM" id="SSF46966">
    <property type="entry name" value="Spectrin repeat"/>
    <property type="match status" value="5"/>
</dbReference>